<evidence type="ECO:0000313" key="1">
    <source>
        <dbReference type="EMBL" id="CAJ2662832.1"/>
    </source>
</evidence>
<reference evidence="1" key="1">
    <citation type="submission" date="2023-10" db="EMBL/GenBank/DDBJ databases">
        <authorList>
            <person name="Rodriguez Cubillos JULIANA M."/>
            <person name="De Vega J."/>
        </authorList>
    </citation>
    <scope>NUCLEOTIDE SEQUENCE</scope>
</reference>
<sequence>MFHVIGNEPRDEVEVYTWMDATLKEINHVKLKVHHTATRRNAKFSLAIVSRNKKFNYEVRKCSIANTNLISFHFSLLLTHLSFSFPTSALPSVVNLGGATVPSPAELRRRTFSSQNCSATIQRLNLLGIFHSRKMKRGGSNIGVVNVTNSNDSDELDPEYALFLNSVTILDGNDDYMHVKNTTNTSKEENMSNSSDSDLIIDDNEDYDDSQFRTRLMDRLNKPYDHEEYKNLISKLCDTNQKERHFKQRPRVVESYHSKGFMTPYCETYPDITKAIAKVSTEKPRVLFLLRGFFFWLENVSHMGSFQPWHDELCLELLRKM</sequence>
<accession>A0ACB0L2M9</accession>
<evidence type="ECO:0000313" key="2">
    <source>
        <dbReference type="Proteomes" id="UP001177021"/>
    </source>
</evidence>
<gene>
    <name evidence="1" type="ORF">MILVUS5_LOCUS28368</name>
</gene>
<protein>
    <submittedName>
        <fullName evidence="1">Uncharacterized protein</fullName>
    </submittedName>
</protein>
<name>A0ACB0L2M9_TRIPR</name>
<proteinExistence type="predicted"/>
<dbReference type="Proteomes" id="UP001177021">
    <property type="component" value="Unassembled WGS sequence"/>
</dbReference>
<dbReference type="EMBL" id="CASHSV030000409">
    <property type="protein sequence ID" value="CAJ2662832.1"/>
    <property type="molecule type" value="Genomic_DNA"/>
</dbReference>
<keyword evidence="2" id="KW-1185">Reference proteome</keyword>
<comment type="caution">
    <text evidence="1">The sequence shown here is derived from an EMBL/GenBank/DDBJ whole genome shotgun (WGS) entry which is preliminary data.</text>
</comment>
<organism evidence="1 2">
    <name type="scientific">Trifolium pratense</name>
    <name type="common">Red clover</name>
    <dbReference type="NCBI Taxonomy" id="57577"/>
    <lineage>
        <taxon>Eukaryota</taxon>
        <taxon>Viridiplantae</taxon>
        <taxon>Streptophyta</taxon>
        <taxon>Embryophyta</taxon>
        <taxon>Tracheophyta</taxon>
        <taxon>Spermatophyta</taxon>
        <taxon>Magnoliopsida</taxon>
        <taxon>eudicotyledons</taxon>
        <taxon>Gunneridae</taxon>
        <taxon>Pentapetalae</taxon>
        <taxon>rosids</taxon>
        <taxon>fabids</taxon>
        <taxon>Fabales</taxon>
        <taxon>Fabaceae</taxon>
        <taxon>Papilionoideae</taxon>
        <taxon>50 kb inversion clade</taxon>
        <taxon>NPAAA clade</taxon>
        <taxon>Hologalegina</taxon>
        <taxon>IRL clade</taxon>
        <taxon>Trifolieae</taxon>
        <taxon>Trifolium</taxon>
    </lineage>
</organism>